<gene>
    <name evidence="2" type="ORF">N7G274_005420</name>
</gene>
<proteinExistence type="predicted"/>
<organism evidence="2 3">
    <name type="scientific">Stereocaulon virgatum</name>
    <dbReference type="NCBI Taxonomy" id="373712"/>
    <lineage>
        <taxon>Eukaryota</taxon>
        <taxon>Fungi</taxon>
        <taxon>Dikarya</taxon>
        <taxon>Ascomycota</taxon>
        <taxon>Pezizomycotina</taxon>
        <taxon>Lecanoromycetes</taxon>
        <taxon>OSLEUM clade</taxon>
        <taxon>Lecanoromycetidae</taxon>
        <taxon>Lecanorales</taxon>
        <taxon>Lecanorineae</taxon>
        <taxon>Stereocaulaceae</taxon>
        <taxon>Stereocaulon</taxon>
    </lineage>
</organism>
<dbReference type="InterPro" id="IPR005804">
    <property type="entry name" value="FA_desaturase_dom"/>
</dbReference>
<comment type="caution">
    <text evidence="2">The sequence shown here is derived from an EMBL/GenBank/DDBJ whole genome shotgun (WGS) entry which is preliminary data.</text>
</comment>
<feature type="domain" description="Fatty acid desaturase" evidence="1">
    <location>
        <begin position="96"/>
        <end position="376"/>
    </location>
</feature>
<dbReference type="Pfam" id="PF00487">
    <property type="entry name" value="FA_desaturase"/>
    <property type="match status" value="1"/>
</dbReference>
<dbReference type="PANTHER" id="PTHR32100">
    <property type="entry name" value="OMEGA-6 FATTY ACID DESATURASE, CHLOROPLASTIC"/>
    <property type="match status" value="1"/>
</dbReference>
<evidence type="ECO:0000313" key="3">
    <source>
        <dbReference type="Proteomes" id="UP001590950"/>
    </source>
</evidence>
<dbReference type="InterPro" id="IPR012171">
    <property type="entry name" value="Fatty_acid_desaturase"/>
</dbReference>
<keyword evidence="3" id="KW-1185">Reference proteome</keyword>
<sequence>MSTTTTTITTVKRSSYSAKGLDFDSHPAEIVTGGQVSTNNISVQDLRNAIPAYCFKPTLAKSFYYLFRDLALVSGLMTAAFKLIPLIENPLLRYPAWALYGWVQGLAMTGLWVIGHESGHSNFSTSNLLNDIVGWTLHSALLTPYFSWKSSHRRHHIYANNLAKDHNYVPPQREEYANSLLFDVDRLEELTEDSPIVTLLRIVLQQVIGFPWYLLTNITASQGSLHKPHSKNFLGNSHFLPHSTIFRPEESHLIILSDLGIGMMAVALHYVSTKIGFELMALLYLQPYMWVNHWIVAITYLHHTHPDLPKFEPEAWTFLKGATATVDREFGFIGKHMFHNIIEFHVIHHLFSRIPQYYAEEATKKVIPLLGDAYHSDKQRPFLPSLWESFTRCQWVEPDDPTKEPKDRAMWYKAGPSPPVEAMMMKKNKYMSDLIRE</sequence>
<dbReference type="Proteomes" id="UP001590950">
    <property type="component" value="Unassembled WGS sequence"/>
</dbReference>
<accession>A0ABR4A8A3</accession>
<evidence type="ECO:0000259" key="1">
    <source>
        <dbReference type="Pfam" id="PF00487"/>
    </source>
</evidence>
<evidence type="ECO:0000313" key="2">
    <source>
        <dbReference type="EMBL" id="KAL2041636.1"/>
    </source>
</evidence>
<dbReference type="EMBL" id="JBEFKJ010000016">
    <property type="protein sequence ID" value="KAL2041636.1"/>
    <property type="molecule type" value="Genomic_DNA"/>
</dbReference>
<name>A0ABR4A8A3_9LECA</name>
<protein>
    <recommendedName>
        <fullName evidence="1">Fatty acid desaturase domain-containing protein</fullName>
    </recommendedName>
</protein>
<dbReference type="CDD" id="cd03507">
    <property type="entry name" value="Delta12-FADS-like"/>
    <property type="match status" value="1"/>
</dbReference>
<reference evidence="2 3" key="1">
    <citation type="submission" date="2024-09" db="EMBL/GenBank/DDBJ databases">
        <title>Rethinking Asexuality: The Enigmatic Case of Functional Sexual Genes in Lepraria (Stereocaulaceae).</title>
        <authorList>
            <person name="Doellman M."/>
            <person name="Sun Y."/>
            <person name="Barcenas-Pena A."/>
            <person name="Lumbsch H.T."/>
            <person name="Grewe F."/>
        </authorList>
    </citation>
    <scope>NUCLEOTIDE SEQUENCE [LARGE SCALE GENOMIC DNA]</scope>
    <source>
        <strain evidence="2 3">Mercado 3170</strain>
    </source>
</reference>